<comment type="similarity">
    <text evidence="3">In the C-terminal section; belongs to the Cu-Zn superoxide dismutase family.</text>
</comment>
<comment type="caution">
    <text evidence="6">The sequence shown here is derived from an EMBL/GenBank/DDBJ whole genome shotgun (WGS) entry which is preliminary data.</text>
</comment>
<dbReference type="Proteomes" id="UP000036987">
    <property type="component" value="Unassembled WGS sequence"/>
</dbReference>
<feature type="domain" description="HMA" evidence="5">
    <location>
        <begin position="23"/>
        <end position="86"/>
    </location>
</feature>
<dbReference type="SMR" id="A0A0K9NS36"/>
<sequence>MILDILRGADHKAGEEMEETVPELMTEFMVDMNCEECISSVTNNLQSLHGVTKVNVDLESQVVKILGSLAVEEMAASLEQIGLQARLIGQGNPEDFLVSAAVAEFKGPAIFGVVRLAQISMELAKIEVSFSGLSPSRHALAINEFGDLTKGAASTGALFNPPMGDLGTLEVEENGEVHMSFFKDALRIVDLIGRAIVVYGTEDRSAIAIACAVIARSAGVGENYKKLCTCDGVTIWESS</sequence>
<dbReference type="SUPFAM" id="SSF55008">
    <property type="entry name" value="HMA, heavy metal-associated domain"/>
    <property type="match status" value="1"/>
</dbReference>
<dbReference type="PROSITE" id="PS50846">
    <property type="entry name" value="HMA_2"/>
    <property type="match status" value="1"/>
</dbReference>
<dbReference type="AlphaFoldDB" id="A0A0K9NS36"/>
<dbReference type="Pfam" id="PF00403">
    <property type="entry name" value="HMA"/>
    <property type="match status" value="1"/>
</dbReference>
<dbReference type="GO" id="GO:0005737">
    <property type="term" value="C:cytoplasm"/>
    <property type="evidence" value="ECO:0000318"/>
    <property type="project" value="GO_Central"/>
</dbReference>
<evidence type="ECO:0000256" key="2">
    <source>
        <dbReference type="ARBA" id="ARBA00023008"/>
    </source>
</evidence>
<dbReference type="InterPro" id="IPR024134">
    <property type="entry name" value="SOD_Cu/Zn_/chaperone"/>
</dbReference>
<dbReference type="InterPro" id="IPR036163">
    <property type="entry name" value="HMA_dom_sf"/>
</dbReference>
<dbReference type="Gene3D" id="3.30.70.100">
    <property type="match status" value="1"/>
</dbReference>
<keyword evidence="2" id="KW-0186">Copper</keyword>
<gene>
    <name evidence="6" type="ORF">ZOSMA_72G00490</name>
</gene>
<dbReference type="InterPro" id="IPR001424">
    <property type="entry name" value="SOD_Cu_Zn_dom"/>
</dbReference>
<dbReference type="PANTHER" id="PTHR10003">
    <property type="entry name" value="SUPEROXIDE DISMUTASE CU-ZN -RELATED"/>
    <property type="match status" value="1"/>
</dbReference>
<dbReference type="GO" id="GO:0019430">
    <property type="term" value="P:removal of superoxide radicals"/>
    <property type="evidence" value="ECO:0000318"/>
    <property type="project" value="GO_Central"/>
</dbReference>
<dbReference type="OrthoDB" id="666972at2759"/>
<dbReference type="FunFam" id="2.60.40.200:FF:000006">
    <property type="entry name" value="Copper chaperone for superoxide dismutase"/>
    <property type="match status" value="1"/>
</dbReference>
<dbReference type="GO" id="GO:0016532">
    <property type="term" value="F:superoxide dismutase copper chaperone activity"/>
    <property type="evidence" value="ECO:0000318"/>
    <property type="project" value="GO_Central"/>
</dbReference>
<dbReference type="InterPro" id="IPR006121">
    <property type="entry name" value="HMA_dom"/>
</dbReference>
<comment type="cofactor">
    <cofactor evidence="1">
        <name>Cu(2+)</name>
        <dbReference type="ChEBI" id="CHEBI:29036"/>
    </cofactor>
</comment>
<dbReference type="CDD" id="cd00371">
    <property type="entry name" value="HMA"/>
    <property type="match status" value="1"/>
</dbReference>
<evidence type="ECO:0000313" key="7">
    <source>
        <dbReference type="Proteomes" id="UP000036987"/>
    </source>
</evidence>
<protein>
    <recommendedName>
        <fullName evidence="4">Superoxide dismutase copper chaperone</fullName>
    </recommendedName>
</protein>
<reference evidence="7" key="1">
    <citation type="journal article" date="2016" name="Nature">
        <title>The genome of the seagrass Zostera marina reveals angiosperm adaptation to the sea.</title>
        <authorList>
            <person name="Olsen J.L."/>
            <person name="Rouze P."/>
            <person name="Verhelst B."/>
            <person name="Lin Y.-C."/>
            <person name="Bayer T."/>
            <person name="Collen J."/>
            <person name="Dattolo E."/>
            <person name="De Paoli E."/>
            <person name="Dittami S."/>
            <person name="Maumus F."/>
            <person name="Michel G."/>
            <person name="Kersting A."/>
            <person name="Lauritano C."/>
            <person name="Lohaus R."/>
            <person name="Toepel M."/>
            <person name="Tonon T."/>
            <person name="Vanneste K."/>
            <person name="Amirebrahimi M."/>
            <person name="Brakel J."/>
            <person name="Bostroem C."/>
            <person name="Chovatia M."/>
            <person name="Grimwood J."/>
            <person name="Jenkins J.W."/>
            <person name="Jueterbock A."/>
            <person name="Mraz A."/>
            <person name="Stam W.T."/>
            <person name="Tice H."/>
            <person name="Bornberg-Bauer E."/>
            <person name="Green P.J."/>
            <person name="Pearson G.A."/>
            <person name="Procaccini G."/>
            <person name="Duarte C.M."/>
            <person name="Schmutz J."/>
            <person name="Reusch T.B.H."/>
            <person name="Van de Peer Y."/>
        </authorList>
    </citation>
    <scope>NUCLEOTIDE SEQUENCE [LARGE SCALE GENOMIC DNA]</scope>
    <source>
        <strain evidence="7">cv. Finnish</strain>
    </source>
</reference>
<evidence type="ECO:0000256" key="1">
    <source>
        <dbReference type="ARBA" id="ARBA00001973"/>
    </source>
</evidence>
<proteinExistence type="inferred from homology"/>
<evidence type="ECO:0000313" key="6">
    <source>
        <dbReference type="EMBL" id="KMZ58887.1"/>
    </source>
</evidence>
<accession>A0A0K9NS36</accession>
<dbReference type="SUPFAM" id="SSF49329">
    <property type="entry name" value="Cu,Zn superoxide dismutase-like"/>
    <property type="match status" value="1"/>
</dbReference>
<evidence type="ECO:0000256" key="4">
    <source>
        <dbReference type="ARBA" id="ARBA00032899"/>
    </source>
</evidence>
<dbReference type="InterPro" id="IPR036423">
    <property type="entry name" value="SOD-like_Cu/Zn_dom_sf"/>
</dbReference>
<dbReference type="STRING" id="29655.A0A0K9NS36"/>
<keyword evidence="7" id="KW-1185">Reference proteome</keyword>
<evidence type="ECO:0000256" key="3">
    <source>
        <dbReference type="ARBA" id="ARBA00025798"/>
    </source>
</evidence>
<dbReference type="OMA" id="KNVWEER"/>
<dbReference type="Pfam" id="PF00080">
    <property type="entry name" value="Sod_Cu"/>
    <property type="match status" value="1"/>
</dbReference>
<dbReference type="Gene3D" id="2.60.40.200">
    <property type="entry name" value="Superoxide dismutase, copper/zinc binding domain"/>
    <property type="match status" value="1"/>
</dbReference>
<evidence type="ECO:0000259" key="5">
    <source>
        <dbReference type="PROSITE" id="PS50846"/>
    </source>
</evidence>
<dbReference type="EMBL" id="LFYR01001858">
    <property type="protein sequence ID" value="KMZ58887.1"/>
    <property type="molecule type" value="Genomic_DNA"/>
</dbReference>
<dbReference type="GO" id="GO:0005507">
    <property type="term" value="F:copper ion binding"/>
    <property type="evidence" value="ECO:0000318"/>
    <property type="project" value="GO_Central"/>
</dbReference>
<name>A0A0K9NS36_ZOSMR</name>
<organism evidence="6 7">
    <name type="scientific">Zostera marina</name>
    <name type="common">Eelgrass</name>
    <dbReference type="NCBI Taxonomy" id="29655"/>
    <lineage>
        <taxon>Eukaryota</taxon>
        <taxon>Viridiplantae</taxon>
        <taxon>Streptophyta</taxon>
        <taxon>Embryophyta</taxon>
        <taxon>Tracheophyta</taxon>
        <taxon>Spermatophyta</taxon>
        <taxon>Magnoliopsida</taxon>
        <taxon>Liliopsida</taxon>
        <taxon>Zosteraceae</taxon>
        <taxon>Zostera</taxon>
    </lineage>
</organism>